<proteinExistence type="predicted"/>
<organism evidence="1 2">
    <name type="scientific">Streptacidiphilus monticola</name>
    <dbReference type="NCBI Taxonomy" id="2161674"/>
    <lineage>
        <taxon>Bacteria</taxon>
        <taxon>Bacillati</taxon>
        <taxon>Actinomycetota</taxon>
        <taxon>Actinomycetes</taxon>
        <taxon>Kitasatosporales</taxon>
        <taxon>Streptomycetaceae</taxon>
        <taxon>Streptacidiphilus</taxon>
    </lineage>
</organism>
<reference evidence="2" key="1">
    <citation type="journal article" date="2019" name="Int. J. Syst. Evol. Microbiol.">
        <title>The Global Catalogue of Microorganisms (GCM) 10K type strain sequencing project: providing services to taxonomists for standard genome sequencing and annotation.</title>
        <authorList>
            <consortium name="The Broad Institute Genomics Platform"/>
            <consortium name="The Broad Institute Genome Sequencing Center for Infectious Disease"/>
            <person name="Wu L."/>
            <person name="Ma J."/>
        </authorList>
    </citation>
    <scope>NUCLEOTIDE SEQUENCE [LARGE SCALE GENOMIC DNA]</scope>
    <source>
        <strain evidence="2">JCM 4816</strain>
    </source>
</reference>
<name>A0ABW1GAN5_9ACTN</name>
<gene>
    <name evidence="1" type="ORF">ACFP3V_29340</name>
</gene>
<evidence type="ECO:0000313" key="2">
    <source>
        <dbReference type="Proteomes" id="UP001596174"/>
    </source>
</evidence>
<sequence length="82" mass="9274">MHHSHRRRTARSLHRALGLPPRTRAMSCGKTWFPDRIAAELALVSIKQRNQARGCATTRAKEPVRCYACPHCAGWHLTSIQS</sequence>
<dbReference type="Proteomes" id="UP001596174">
    <property type="component" value="Unassembled WGS sequence"/>
</dbReference>
<accession>A0ABW1GAN5</accession>
<dbReference type="RefSeq" id="WP_380590006.1">
    <property type="nucleotide sequence ID" value="NZ_JBHSQJ010000153.1"/>
</dbReference>
<dbReference type="EMBL" id="JBHSQJ010000153">
    <property type="protein sequence ID" value="MFC5911298.1"/>
    <property type="molecule type" value="Genomic_DNA"/>
</dbReference>
<evidence type="ECO:0000313" key="1">
    <source>
        <dbReference type="EMBL" id="MFC5911298.1"/>
    </source>
</evidence>
<protein>
    <submittedName>
        <fullName evidence="1">Uncharacterized protein</fullName>
    </submittedName>
</protein>
<comment type="caution">
    <text evidence="1">The sequence shown here is derived from an EMBL/GenBank/DDBJ whole genome shotgun (WGS) entry which is preliminary data.</text>
</comment>
<keyword evidence="2" id="KW-1185">Reference proteome</keyword>